<sequence>MGNCCSSSNRHEGRQVPVEQPFELRPTRPAVLHTGTRPSSSLSSAASQNPQNIRRQAAFGREYMELPDGRVFTRRTKPGGPKGQWSKVDAPQGGPATRPSGSTMQLYLAMENQAEGEPKHWSLTACNGFDGETRGYVWQVTGDALMMHQQHFVADDVLTSSSLERFVVLQENLTQDQVAIVDRIARSEPPPSAPDARSITENCQGWTVRVLRRLQAEGIVARSVVDEMELLVEPITR</sequence>
<name>A0ABR3WY40_9PEZI</name>
<comment type="caution">
    <text evidence="2">The sequence shown here is derived from an EMBL/GenBank/DDBJ whole genome shotgun (WGS) entry which is preliminary data.</text>
</comment>
<organism evidence="2 3">
    <name type="scientific">Phialemonium thermophilum</name>
    <dbReference type="NCBI Taxonomy" id="223376"/>
    <lineage>
        <taxon>Eukaryota</taxon>
        <taxon>Fungi</taxon>
        <taxon>Dikarya</taxon>
        <taxon>Ascomycota</taxon>
        <taxon>Pezizomycotina</taxon>
        <taxon>Sordariomycetes</taxon>
        <taxon>Sordariomycetidae</taxon>
        <taxon>Cephalothecales</taxon>
        <taxon>Cephalothecaceae</taxon>
        <taxon>Phialemonium</taxon>
    </lineage>
</organism>
<evidence type="ECO:0000313" key="3">
    <source>
        <dbReference type="Proteomes" id="UP001586593"/>
    </source>
</evidence>
<evidence type="ECO:0000313" key="2">
    <source>
        <dbReference type="EMBL" id="KAL1868423.1"/>
    </source>
</evidence>
<protein>
    <submittedName>
        <fullName evidence="2">Uncharacterized protein</fullName>
    </submittedName>
</protein>
<dbReference type="InterPro" id="IPR046670">
    <property type="entry name" value="DUF6540"/>
</dbReference>
<feature type="region of interest" description="Disordered" evidence="1">
    <location>
        <begin position="1"/>
        <end position="52"/>
    </location>
</feature>
<reference evidence="2 3" key="1">
    <citation type="journal article" date="2024" name="Commun. Biol.">
        <title>Comparative genomic analysis of thermophilic fungi reveals convergent evolutionary adaptations and gene losses.</title>
        <authorList>
            <person name="Steindorff A.S."/>
            <person name="Aguilar-Pontes M.V."/>
            <person name="Robinson A.J."/>
            <person name="Andreopoulos B."/>
            <person name="LaButti K."/>
            <person name="Kuo A."/>
            <person name="Mondo S."/>
            <person name="Riley R."/>
            <person name="Otillar R."/>
            <person name="Haridas S."/>
            <person name="Lipzen A."/>
            <person name="Grimwood J."/>
            <person name="Schmutz J."/>
            <person name="Clum A."/>
            <person name="Reid I.D."/>
            <person name="Moisan M.C."/>
            <person name="Butler G."/>
            <person name="Nguyen T.T.M."/>
            <person name="Dewar K."/>
            <person name="Conant G."/>
            <person name="Drula E."/>
            <person name="Henrissat B."/>
            <person name="Hansel C."/>
            <person name="Singer S."/>
            <person name="Hutchinson M.I."/>
            <person name="de Vries R.P."/>
            <person name="Natvig D.O."/>
            <person name="Powell A.J."/>
            <person name="Tsang A."/>
            <person name="Grigoriev I.V."/>
        </authorList>
    </citation>
    <scope>NUCLEOTIDE SEQUENCE [LARGE SCALE GENOMIC DNA]</scope>
    <source>
        <strain evidence="2 3">ATCC 24622</strain>
    </source>
</reference>
<gene>
    <name evidence="2" type="ORF">VTK73DRAFT_3689</name>
</gene>
<proteinExistence type="predicted"/>
<feature type="region of interest" description="Disordered" evidence="1">
    <location>
        <begin position="66"/>
        <end position="101"/>
    </location>
</feature>
<dbReference type="Proteomes" id="UP001586593">
    <property type="component" value="Unassembled WGS sequence"/>
</dbReference>
<accession>A0ABR3WY40</accession>
<dbReference type="Pfam" id="PF20174">
    <property type="entry name" value="DUF6540"/>
    <property type="match status" value="1"/>
</dbReference>
<evidence type="ECO:0000256" key="1">
    <source>
        <dbReference type="SAM" id="MobiDB-lite"/>
    </source>
</evidence>
<dbReference type="EMBL" id="JAZHXJ010000217">
    <property type="protein sequence ID" value="KAL1868423.1"/>
    <property type="molecule type" value="Genomic_DNA"/>
</dbReference>
<keyword evidence="3" id="KW-1185">Reference proteome</keyword>